<accession>A0A3S4UGW8</accession>
<feature type="transmembrane region" description="Helical" evidence="4">
    <location>
        <begin position="28"/>
        <end position="50"/>
    </location>
</feature>
<dbReference type="PANTHER" id="PTHR30023">
    <property type="entry name" value="D-ALANYL-D-ALANINE CARBOXYPEPTIDASE"/>
    <property type="match status" value="1"/>
</dbReference>
<comment type="similarity">
    <text evidence="1">Belongs to the peptidase S13 family.</text>
</comment>
<keyword evidence="4" id="KW-0472">Membrane</keyword>
<protein>
    <submittedName>
        <fullName evidence="5">D-alanyl-D-alanine carboxypeptidase</fullName>
        <ecNumber evidence="5">3.4.16.4</ecNumber>
    </submittedName>
</protein>
<evidence type="ECO:0000256" key="3">
    <source>
        <dbReference type="SAM" id="MobiDB-lite"/>
    </source>
</evidence>
<dbReference type="Proteomes" id="UP000273044">
    <property type="component" value="Chromosome"/>
</dbReference>
<dbReference type="EC" id="3.4.16.4" evidence="5"/>
<dbReference type="GO" id="GO:0006508">
    <property type="term" value="P:proteolysis"/>
    <property type="evidence" value="ECO:0007669"/>
    <property type="project" value="InterPro"/>
</dbReference>
<keyword evidence="5" id="KW-0121">Carboxypeptidase</keyword>
<keyword evidence="2 5" id="KW-0378">Hydrolase</keyword>
<feature type="region of interest" description="Disordered" evidence="3">
    <location>
        <begin position="63"/>
        <end position="92"/>
    </location>
</feature>
<sequence length="487" mass="49800">MRRRMLAASVQALYRTRSIDLSPQSIPWRPVIIWGLVGALLAAAFTTAVLQGAASSAAGTAASVTASPSSPAPSPQQKPAGPVSAAPEAAPGKLPGRAALEQRLKSQDVAALTKGVQEGSSLSLAYQVLDIETGDVLAASNADQLLVPASNTKLLTVTALLSVFDGTETFDTTVVSPAPGQLVLVGGGDPLLASAASGGHPKRASLEELAAKTAEKLKSQGLSKVTLGYDASLFQESWATTWLSGYRDQVTPISALWADEGRDAKQVRSTDPAGDAARIFATQLAAQGITVEGSPATAKGSGEEIAKVSSPGVHAIAAAALETSNNSYTEVLGMQLARKLGQPTTFAGTAAAVQQELTGLGLWHEGAVLYDGSGLTRENHVTASMLAGVVRYVMITPRASVVQEGFPVAGVSGSLTNRFDDEISTAGRGIVRAKTGTLSLVSTLAGTTVTADGREVAFAFMTNGSTDGWAAQVWSDRGAALITGCGC</sequence>
<gene>
    <name evidence="5" type="primary">dac</name>
    <name evidence="5" type="ORF">NCTC12967_02675</name>
</gene>
<dbReference type="InterPro" id="IPR000667">
    <property type="entry name" value="Peptidase_S13"/>
</dbReference>
<dbReference type="GO" id="GO:0000270">
    <property type="term" value="P:peptidoglycan metabolic process"/>
    <property type="evidence" value="ECO:0007669"/>
    <property type="project" value="TreeGrafter"/>
</dbReference>
<organism evidence="5 6">
    <name type="scientific">Arachnia propionica</name>
    <dbReference type="NCBI Taxonomy" id="1750"/>
    <lineage>
        <taxon>Bacteria</taxon>
        <taxon>Bacillati</taxon>
        <taxon>Actinomycetota</taxon>
        <taxon>Actinomycetes</taxon>
        <taxon>Propionibacteriales</taxon>
        <taxon>Propionibacteriaceae</taxon>
        <taxon>Arachnia</taxon>
    </lineage>
</organism>
<dbReference type="PRINTS" id="PR00922">
    <property type="entry name" value="DADACBPTASE3"/>
</dbReference>
<keyword evidence="4" id="KW-0812">Transmembrane</keyword>
<evidence type="ECO:0000256" key="1">
    <source>
        <dbReference type="ARBA" id="ARBA00006096"/>
    </source>
</evidence>
<evidence type="ECO:0000256" key="4">
    <source>
        <dbReference type="SAM" id="Phobius"/>
    </source>
</evidence>
<dbReference type="InterPro" id="IPR012338">
    <property type="entry name" value="Beta-lactam/transpept-like"/>
</dbReference>
<keyword evidence="4" id="KW-1133">Transmembrane helix</keyword>
<dbReference type="Pfam" id="PF02113">
    <property type="entry name" value="Peptidase_S13"/>
    <property type="match status" value="2"/>
</dbReference>
<keyword evidence="6" id="KW-1185">Reference proteome</keyword>
<dbReference type="Gene3D" id="3.40.710.10">
    <property type="entry name" value="DD-peptidase/beta-lactamase superfamily"/>
    <property type="match status" value="2"/>
</dbReference>
<dbReference type="GO" id="GO:0009002">
    <property type="term" value="F:serine-type D-Ala-D-Ala carboxypeptidase activity"/>
    <property type="evidence" value="ECO:0007669"/>
    <property type="project" value="UniProtKB-EC"/>
</dbReference>
<name>A0A3S4UGW8_9ACTN</name>
<proteinExistence type="inferred from homology"/>
<reference evidence="5 6" key="1">
    <citation type="submission" date="2018-12" db="EMBL/GenBank/DDBJ databases">
        <authorList>
            <consortium name="Pathogen Informatics"/>
        </authorList>
    </citation>
    <scope>NUCLEOTIDE SEQUENCE [LARGE SCALE GENOMIC DNA]</scope>
    <source>
        <strain evidence="5 6">NCTC12967</strain>
    </source>
</reference>
<dbReference type="NCBIfam" id="TIGR00666">
    <property type="entry name" value="PBP4"/>
    <property type="match status" value="1"/>
</dbReference>
<dbReference type="EMBL" id="LR134406">
    <property type="protein sequence ID" value="VEH71355.1"/>
    <property type="molecule type" value="Genomic_DNA"/>
</dbReference>
<keyword evidence="5" id="KW-0645">Protease</keyword>
<evidence type="ECO:0000256" key="2">
    <source>
        <dbReference type="ARBA" id="ARBA00022801"/>
    </source>
</evidence>
<dbReference type="PANTHER" id="PTHR30023:SF0">
    <property type="entry name" value="PENICILLIN-SENSITIVE CARBOXYPEPTIDASE A"/>
    <property type="match status" value="1"/>
</dbReference>
<dbReference type="AlphaFoldDB" id="A0A3S4UGW8"/>
<dbReference type="SUPFAM" id="SSF56601">
    <property type="entry name" value="beta-lactamase/transpeptidase-like"/>
    <property type="match status" value="1"/>
</dbReference>
<evidence type="ECO:0000313" key="5">
    <source>
        <dbReference type="EMBL" id="VEH71355.1"/>
    </source>
</evidence>
<evidence type="ECO:0000313" key="6">
    <source>
        <dbReference type="Proteomes" id="UP000273044"/>
    </source>
</evidence>